<dbReference type="GO" id="GO:0046872">
    <property type="term" value="F:metal ion binding"/>
    <property type="evidence" value="ECO:0007669"/>
    <property type="project" value="UniProtKB-KW"/>
</dbReference>
<evidence type="ECO:0000256" key="3">
    <source>
        <dbReference type="ARBA" id="ARBA00023014"/>
    </source>
</evidence>
<keyword evidence="1" id="KW-0479">Metal-binding</keyword>
<name>A0A1M6XB28_9BACT</name>
<dbReference type="AlphaFoldDB" id="A0A1M6XB28"/>
<accession>A0A1M6XB28</accession>
<keyword evidence="3" id="KW-0411">Iron-sulfur</keyword>
<evidence type="ECO:0000313" key="5">
    <source>
        <dbReference type="EMBL" id="SHL03079.1"/>
    </source>
</evidence>
<dbReference type="PANTHER" id="PTHR43312">
    <property type="entry name" value="D-THREO-ALDOSE 1-DEHYDROGENASE"/>
    <property type="match status" value="1"/>
</dbReference>
<dbReference type="Pfam" id="PF13187">
    <property type="entry name" value="Fer4_9"/>
    <property type="match status" value="1"/>
</dbReference>
<keyword evidence="6" id="KW-1185">Reference proteome</keyword>
<dbReference type="SUPFAM" id="SSF51430">
    <property type="entry name" value="NAD(P)-linked oxidoreductase"/>
    <property type="match status" value="1"/>
</dbReference>
<evidence type="ECO:0000256" key="1">
    <source>
        <dbReference type="ARBA" id="ARBA00022723"/>
    </source>
</evidence>
<organism evidence="5 6">
    <name type="scientific">Desulfatibacillum alkenivorans DSM 16219</name>
    <dbReference type="NCBI Taxonomy" id="1121393"/>
    <lineage>
        <taxon>Bacteria</taxon>
        <taxon>Pseudomonadati</taxon>
        <taxon>Thermodesulfobacteriota</taxon>
        <taxon>Desulfobacteria</taxon>
        <taxon>Desulfobacterales</taxon>
        <taxon>Desulfatibacillaceae</taxon>
        <taxon>Desulfatibacillum</taxon>
    </lineage>
</organism>
<dbReference type="Proteomes" id="UP000183994">
    <property type="component" value="Unassembled WGS sequence"/>
</dbReference>
<dbReference type="PROSITE" id="PS51379">
    <property type="entry name" value="4FE4S_FER_2"/>
    <property type="match status" value="1"/>
</dbReference>
<evidence type="ECO:0000256" key="2">
    <source>
        <dbReference type="ARBA" id="ARBA00023004"/>
    </source>
</evidence>
<sequence>MQKVRLGRTEIVVSELGFGGIPIVGLGSDQAEEVVRHCFERGINFYDTANMYGDSESKLGRALGSVRDQVVLATKSLERGAEGLNRHLENSLKCLATDYIDVFQLHSITKPVDLEQILASGGALEAAFKAKEAGKVRFIGISSHARSVALKAIETGYFDTVQFPFNFVETDADTDLFPAARERDMGIIGMKPLGGGMLSSADLCFKFLQQHSHVVPIPGFSSIEEADEVINLYENRQPLTDADQAAMEAVKKELGGSFCHRCGYCLPCEQGIMIPESLMFRPIIHRLGEAIAVAMSKPAVSGIEECTQCGECAERCPYGLPVPELLAENLALFRELEAKLAP</sequence>
<dbReference type="InterPro" id="IPR036812">
    <property type="entry name" value="NAD(P)_OxRdtase_dom_sf"/>
</dbReference>
<dbReference type="GO" id="GO:0051536">
    <property type="term" value="F:iron-sulfur cluster binding"/>
    <property type="evidence" value="ECO:0007669"/>
    <property type="project" value="UniProtKB-KW"/>
</dbReference>
<proteinExistence type="predicted"/>
<dbReference type="InterPro" id="IPR017900">
    <property type="entry name" value="4Fe4S_Fe_S_CS"/>
</dbReference>
<dbReference type="RefSeq" id="WP_073478514.1">
    <property type="nucleotide sequence ID" value="NZ_FQZU01000042.1"/>
</dbReference>
<dbReference type="STRING" id="1121393.SAMN02745216_04496"/>
<evidence type="ECO:0000259" key="4">
    <source>
        <dbReference type="PROSITE" id="PS51379"/>
    </source>
</evidence>
<dbReference type="InterPro" id="IPR053135">
    <property type="entry name" value="AKR2_Oxidoreductase"/>
</dbReference>
<dbReference type="InterPro" id="IPR017896">
    <property type="entry name" value="4Fe4S_Fe-S-bd"/>
</dbReference>
<dbReference type="PANTHER" id="PTHR43312:SF1">
    <property type="entry name" value="NADP-DEPENDENT OXIDOREDUCTASE DOMAIN-CONTAINING PROTEIN"/>
    <property type="match status" value="1"/>
</dbReference>
<evidence type="ECO:0000313" key="6">
    <source>
        <dbReference type="Proteomes" id="UP000183994"/>
    </source>
</evidence>
<dbReference type="PROSITE" id="PS00198">
    <property type="entry name" value="4FE4S_FER_1"/>
    <property type="match status" value="1"/>
</dbReference>
<dbReference type="SUPFAM" id="SSF46548">
    <property type="entry name" value="alpha-helical ferredoxin"/>
    <property type="match status" value="1"/>
</dbReference>
<dbReference type="InterPro" id="IPR023210">
    <property type="entry name" value="NADP_OxRdtase_dom"/>
</dbReference>
<dbReference type="Pfam" id="PF00248">
    <property type="entry name" value="Aldo_ket_red"/>
    <property type="match status" value="1"/>
</dbReference>
<gene>
    <name evidence="5" type="ORF">SAMN02745216_04496</name>
</gene>
<dbReference type="CDD" id="cd19100">
    <property type="entry name" value="AKR_unchar"/>
    <property type="match status" value="1"/>
</dbReference>
<feature type="domain" description="4Fe-4S ferredoxin-type" evidence="4">
    <location>
        <begin position="296"/>
        <end position="326"/>
    </location>
</feature>
<keyword evidence="2" id="KW-0408">Iron</keyword>
<dbReference type="EMBL" id="FQZU01000042">
    <property type="protein sequence ID" value="SHL03079.1"/>
    <property type="molecule type" value="Genomic_DNA"/>
</dbReference>
<protein>
    <recommendedName>
        <fullName evidence="4">4Fe-4S ferredoxin-type domain-containing protein</fullName>
    </recommendedName>
</protein>
<dbReference type="OrthoDB" id="9773828at2"/>
<dbReference type="Gene3D" id="3.20.20.100">
    <property type="entry name" value="NADP-dependent oxidoreductase domain"/>
    <property type="match status" value="1"/>
</dbReference>
<reference evidence="6" key="1">
    <citation type="submission" date="2016-11" db="EMBL/GenBank/DDBJ databases">
        <authorList>
            <person name="Varghese N."/>
            <person name="Submissions S."/>
        </authorList>
    </citation>
    <scope>NUCLEOTIDE SEQUENCE [LARGE SCALE GENOMIC DNA]</scope>
    <source>
        <strain evidence="6">DSM 16219</strain>
    </source>
</reference>